<keyword evidence="1" id="KW-0547">Nucleotide-binding</keyword>
<dbReference type="Gene3D" id="3.40.50.300">
    <property type="entry name" value="P-loop containing nucleotide triphosphate hydrolases"/>
    <property type="match status" value="1"/>
</dbReference>
<organism evidence="7 8">
    <name type="scientific">Hydrocarboniphaga effusa AP103</name>
    <dbReference type="NCBI Taxonomy" id="1172194"/>
    <lineage>
        <taxon>Bacteria</taxon>
        <taxon>Pseudomonadati</taxon>
        <taxon>Pseudomonadota</taxon>
        <taxon>Gammaproteobacteria</taxon>
        <taxon>Nevskiales</taxon>
        <taxon>Nevskiaceae</taxon>
        <taxon>Hydrocarboniphaga</taxon>
    </lineage>
</organism>
<dbReference type="GO" id="GO:0005524">
    <property type="term" value="F:ATP binding"/>
    <property type="evidence" value="ECO:0007669"/>
    <property type="project" value="UniProtKB-KW"/>
</dbReference>
<dbReference type="GO" id="GO:0043565">
    <property type="term" value="F:sequence-specific DNA binding"/>
    <property type="evidence" value="ECO:0007669"/>
    <property type="project" value="InterPro"/>
</dbReference>
<dbReference type="InterPro" id="IPR029016">
    <property type="entry name" value="GAF-like_dom_sf"/>
</dbReference>
<dbReference type="InterPro" id="IPR003018">
    <property type="entry name" value="GAF"/>
</dbReference>
<dbReference type="PROSITE" id="PS00675">
    <property type="entry name" value="SIGMA54_INTERACT_1"/>
    <property type="match status" value="1"/>
</dbReference>
<keyword evidence="4" id="KW-0238">DNA-binding</keyword>
<dbReference type="PROSITE" id="PS50045">
    <property type="entry name" value="SIGMA54_INTERACT_4"/>
    <property type="match status" value="1"/>
</dbReference>
<dbReference type="PROSITE" id="PS00676">
    <property type="entry name" value="SIGMA54_INTERACT_2"/>
    <property type="match status" value="1"/>
</dbReference>
<evidence type="ECO:0000256" key="5">
    <source>
        <dbReference type="ARBA" id="ARBA00023163"/>
    </source>
</evidence>
<dbReference type="Gene3D" id="1.10.8.60">
    <property type="match status" value="1"/>
</dbReference>
<evidence type="ECO:0000313" key="7">
    <source>
        <dbReference type="EMBL" id="EIT71422.1"/>
    </source>
</evidence>
<dbReference type="EMBL" id="AKGD01000001">
    <property type="protein sequence ID" value="EIT71422.1"/>
    <property type="molecule type" value="Genomic_DNA"/>
</dbReference>
<dbReference type="AlphaFoldDB" id="I7ZI43"/>
<evidence type="ECO:0000256" key="3">
    <source>
        <dbReference type="ARBA" id="ARBA00023015"/>
    </source>
</evidence>
<dbReference type="InterPro" id="IPR003593">
    <property type="entry name" value="AAA+_ATPase"/>
</dbReference>
<dbReference type="GO" id="GO:0006355">
    <property type="term" value="P:regulation of DNA-templated transcription"/>
    <property type="evidence" value="ECO:0007669"/>
    <property type="project" value="InterPro"/>
</dbReference>
<dbReference type="STRING" id="1172194.WQQ_15590"/>
<dbReference type="InterPro" id="IPR009057">
    <property type="entry name" value="Homeodomain-like_sf"/>
</dbReference>
<dbReference type="SMART" id="SM00382">
    <property type="entry name" value="AAA"/>
    <property type="match status" value="1"/>
</dbReference>
<evidence type="ECO:0000256" key="1">
    <source>
        <dbReference type="ARBA" id="ARBA00022741"/>
    </source>
</evidence>
<dbReference type="Pfam" id="PF01590">
    <property type="entry name" value="GAF"/>
    <property type="match status" value="1"/>
</dbReference>
<keyword evidence="5" id="KW-0804">Transcription</keyword>
<dbReference type="InterPro" id="IPR002197">
    <property type="entry name" value="HTH_Fis"/>
</dbReference>
<dbReference type="InterPro" id="IPR025943">
    <property type="entry name" value="Sigma_54_int_dom_ATP-bd_2"/>
</dbReference>
<feature type="domain" description="Sigma-54 factor interaction" evidence="6">
    <location>
        <begin position="344"/>
        <end position="572"/>
    </location>
</feature>
<dbReference type="PROSITE" id="PS00688">
    <property type="entry name" value="SIGMA54_INTERACT_3"/>
    <property type="match status" value="1"/>
</dbReference>
<dbReference type="InterPro" id="IPR058031">
    <property type="entry name" value="AAA_lid_NorR"/>
</dbReference>
<dbReference type="PANTHER" id="PTHR32071">
    <property type="entry name" value="TRANSCRIPTIONAL REGULATORY PROTEIN"/>
    <property type="match status" value="1"/>
</dbReference>
<dbReference type="FunFam" id="3.40.50.300:FF:000006">
    <property type="entry name" value="DNA-binding transcriptional regulator NtrC"/>
    <property type="match status" value="1"/>
</dbReference>
<dbReference type="PATRIC" id="fig|1172194.4.peg.1502"/>
<evidence type="ECO:0000256" key="4">
    <source>
        <dbReference type="ARBA" id="ARBA00023125"/>
    </source>
</evidence>
<keyword evidence="8" id="KW-1185">Reference proteome</keyword>
<sequence>MSTQTHVERVMAGVGGLMPLGGIDGLAEPIQRSWTRCINQHKLHPGSAVVAHVESQSRLRECRGQIEEYLHVARAGMEQLYKCVAGLGYVLLLADSEGVTIDYIGDDSADHALRRGGLHLGANWREEYGGTNGIGTCLIEQQPFVCHRDDHFFWSNTSLSCVTTPLFDPEGQFLGVLDVSALSAPVSRETSQLALGLTTMHGRMIEDANFMRHFADRWVLRLATAGALADVASDLMLALDNDGIVVGANSGARRRLRTAAEWRSDNADIIGRPIADLFRDPMDALSRLRKPHASHDRAVLVTTDFVSYYGSLVPPRTQARTASMATAVASPSVTPTREHVLDRLAGDDRHMQRVLDQAKRLVNKRINVLIQGETGTGKEVFARAMHEASARVDKPFVAINCAAIPESLIESELFGYTAGTFTGARAKGMKGLIQQSDGGTLFLDEIGDMPLSLQTRLLRVLSEREVLPLGSDKPIAIDLTVIAASHRDLRRQIAAGTFREDLYYRLCGATMALPALRERQDREYIINHLLREESAKLNARPWLQDRALAQLLSYNWPGNVRELRNVLRYAVAMSDGEGVFIEHLPAELLAANAVPRAVSSVPASASADEATAEPMSIAGVAPMHVEPELPAVPPLPMKTQPLVTALRRNKWNISAAAAELGMCRTTLYRQMKRYGITPPTHW</sequence>
<dbReference type="Pfam" id="PF00158">
    <property type="entry name" value="Sigma54_activat"/>
    <property type="match status" value="1"/>
</dbReference>
<reference evidence="7 8" key="1">
    <citation type="journal article" date="2012" name="J. Bacteriol.">
        <title>Genome Sequence of n-Alkane-Degrading Hydrocarboniphaga effusa Strain AP103T (ATCC BAA-332T).</title>
        <authorList>
            <person name="Chang H.K."/>
            <person name="Zylstra G.J."/>
            <person name="Chae J.C."/>
        </authorList>
    </citation>
    <scope>NUCLEOTIDE SEQUENCE [LARGE SCALE GENOMIC DNA]</scope>
    <source>
        <strain evidence="7 8">AP103</strain>
    </source>
</reference>
<evidence type="ECO:0000256" key="2">
    <source>
        <dbReference type="ARBA" id="ARBA00022840"/>
    </source>
</evidence>
<dbReference type="Pfam" id="PF25601">
    <property type="entry name" value="AAA_lid_14"/>
    <property type="match status" value="1"/>
</dbReference>
<dbReference type="SUPFAM" id="SSF52540">
    <property type="entry name" value="P-loop containing nucleoside triphosphate hydrolases"/>
    <property type="match status" value="1"/>
</dbReference>
<proteinExistence type="predicted"/>
<keyword evidence="2" id="KW-0067">ATP-binding</keyword>
<dbReference type="Pfam" id="PF02954">
    <property type="entry name" value="HTH_8"/>
    <property type="match status" value="1"/>
</dbReference>
<accession>I7ZI43</accession>
<comment type="caution">
    <text evidence="7">The sequence shown here is derived from an EMBL/GenBank/DDBJ whole genome shotgun (WGS) entry which is preliminary data.</text>
</comment>
<dbReference type="SUPFAM" id="SSF55781">
    <property type="entry name" value="GAF domain-like"/>
    <property type="match status" value="1"/>
</dbReference>
<gene>
    <name evidence="7" type="ORF">WQQ_15590</name>
</gene>
<protein>
    <submittedName>
        <fullName evidence="7">Transcriptional regulator AcoR</fullName>
    </submittedName>
</protein>
<dbReference type="Gene3D" id="1.10.10.60">
    <property type="entry name" value="Homeodomain-like"/>
    <property type="match status" value="1"/>
</dbReference>
<dbReference type="InterPro" id="IPR027417">
    <property type="entry name" value="P-loop_NTPase"/>
</dbReference>
<evidence type="ECO:0000259" key="6">
    <source>
        <dbReference type="PROSITE" id="PS50045"/>
    </source>
</evidence>
<dbReference type="PANTHER" id="PTHR32071:SF77">
    <property type="entry name" value="TRANSCRIPTIONAL REGULATORY PROTEIN"/>
    <property type="match status" value="1"/>
</dbReference>
<dbReference type="InterPro" id="IPR025944">
    <property type="entry name" value="Sigma_54_int_dom_CS"/>
</dbReference>
<dbReference type="RefSeq" id="WP_007184508.1">
    <property type="nucleotide sequence ID" value="NZ_AKGD01000001.1"/>
</dbReference>
<dbReference type="Proteomes" id="UP000003704">
    <property type="component" value="Unassembled WGS sequence"/>
</dbReference>
<dbReference type="PRINTS" id="PR01590">
    <property type="entry name" value="HTHFIS"/>
</dbReference>
<name>I7ZI43_9GAMM</name>
<keyword evidence="3" id="KW-0805">Transcription regulation</keyword>
<dbReference type="InterPro" id="IPR025662">
    <property type="entry name" value="Sigma_54_int_dom_ATP-bd_1"/>
</dbReference>
<dbReference type="OrthoDB" id="9804019at2"/>
<dbReference type="Gene3D" id="3.30.450.40">
    <property type="match status" value="1"/>
</dbReference>
<dbReference type="InterPro" id="IPR002078">
    <property type="entry name" value="Sigma_54_int"/>
</dbReference>
<evidence type="ECO:0000313" key="8">
    <source>
        <dbReference type="Proteomes" id="UP000003704"/>
    </source>
</evidence>
<dbReference type="SUPFAM" id="SSF46689">
    <property type="entry name" value="Homeodomain-like"/>
    <property type="match status" value="1"/>
</dbReference>
<dbReference type="CDD" id="cd00009">
    <property type="entry name" value="AAA"/>
    <property type="match status" value="1"/>
</dbReference>